<accession>A0A5C8K6Y0</accession>
<dbReference type="Proteomes" id="UP000321926">
    <property type="component" value="Unassembled WGS sequence"/>
</dbReference>
<dbReference type="OrthoDB" id="945117at2"/>
<name>A0A5C8K6Y0_9BACT</name>
<protein>
    <submittedName>
        <fullName evidence="2">Autotransporter outer membrane beta-barrel domain-containing protein</fullName>
    </submittedName>
</protein>
<comment type="caution">
    <text evidence="2">The sequence shown here is derived from an EMBL/GenBank/DDBJ whole genome shotgun (WGS) entry which is preliminary data.</text>
</comment>
<dbReference type="InterPro" id="IPR036709">
    <property type="entry name" value="Autotransporte_beta_dom_sf"/>
</dbReference>
<evidence type="ECO:0000256" key="1">
    <source>
        <dbReference type="SAM" id="SignalP"/>
    </source>
</evidence>
<dbReference type="EMBL" id="VRTY01000027">
    <property type="protein sequence ID" value="TXK47666.1"/>
    <property type="molecule type" value="Genomic_DNA"/>
</dbReference>
<evidence type="ECO:0000313" key="2">
    <source>
        <dbReference type="EMBL" id="TXK47666.1"/>
    </source>
</evidence>
<sequence>MLKYTFTFLIAALPFLAQAQENRSSLYPAKVKQGSIMMGGNISGSFYKFNNGLNSNNGLYQQGTTIQALSQIKGGYFIIPDLVVGLELDHNYTSTATKTESGRQSNDRYTLLAGPFVRYYLDNGIFGEVTAGVGTQNLINNRSTNLYAGSVGIGYSHFISEKIAIEPLLSFRYLRETNTVNHNTRFGPMIGIGVQAYFLKETAKTIRQGL</sequence>
<keyword evidence="1" id="KW-0732">Signal</keyword>
<evidence type="ECO:0000313" key="3">
    <source>
        <dbReference type="Proteomes" id="UP000321926"/>
    </source>
</evidence>
<feature type="chain" id="PRO_5022993579" evidence="1">
    <location>
        <begin position="20"/>
        <end position="210"/>
    </location>
</feature>
<dbReference type="SUPFAM" id="SSF103515">
    <property type="entry name" value="Autotransporter"/>
    <property type="match status" value="1"/>
</dbReference>
<feature type="signal peptide" evidence="1">
    <location>
        <begin position="1"/>
        <end position="19"/>
    </location>
</feature>
<dbReference type="AlphaFoldDB" id="A0A5C8K6Y0"/>
<proteinExistence type="predicted"/>
<gene>
    <name evidence="2" type="ORF">FVR03_08960</name>
</gene>
<organism evidence="2 3">
    <name type="scientific">Pontibacter qinzhouensis</name>
    <dbReference type="NCBI Taxonomy" id="2603253"/>
    <lineage>
        <taxon>Bacteria</taxon>
        <taxon>Pseudomonadati</taxon>
        <taxon>Bacteroidota</taxon>
        <taxon>Cytophagia</taxon>
        <taxon>Cytophagales</taxon>
        <taxon>Hymenobacteraceae</taxon>
        <taxon>Pontibacter</taxon>
    </lineage>
</organism>
<dbReference type="RefSeq" id="WP_147921409.1">
    <property type="nucleotide sequence ID" value="NZ_VRTY01000027.1"/>
</dbReference>
<reference evidence="2 3" key="1">
    <citation type="submission" date="2019-08" db="EMBL/GenBank/DDBJ databases">
        <authorList>
            <person name="Shi S."/>
        </authorList>
    </citation>
    <scope>NUCLEOTIDE SEQUENCE [LARGE SCALE GENOMIC DNA]</scope>
    <source>
        <strain evidence="2 3">GY10130</strain>
    </source>
</reference>
<keyword evidence="3" id="KW-1185">Reference proteome</keyword>